<sequence length="119" mass="13885">MRLFPWLLISHGWVTWRMWLSPRSRHDLLIETTWARVDKLRPYAEKMRPDATERRCHGPPGVSADVPVMHSLALRTLPWITFPWVPIWVLPKLRTMTRLLEIQPGSSFSSPGVPSEVHL</sequence>
<protein>
    <recommendedName>
        <fullName evidence="4">Secreted protein</fullName>
    </recommendedName>
</protein>
<evidence type="ECO:0000313" key="3">
    <source>
        <dbReference type="Proteomes" id="UP000694569"/>
    </source>
</evidence>
<feature type="signal peptide" evidence="1">
    <location>
        <begin position="1"/>
        <end position="15"/>
    </location>
</feature>
<evidence type="ECO:0008006" key="4">
    <source>
        <dbReference type="Google" id="ProtNLM"/>
    </source>
</evidence>
<accession>A0A8C5N1E5</accession>
<evidence type="ECO:0000313" key="2">
    <source>
        <dbReference type="Ensembl" id="ENSLLEP00000020136.1"/>
    </source>
</evidence>
<dbReference type="Ensembl" id="ENSLLET00000020925.1">
    <property type="protein sequence ID" value="ENSLLEP00000020136.1"/>
    <property type="gene ID" value="ENSLLEG00000012767.1"/>
</dbReference>
<organism evidence="2 3">
    <name type="scientific">Leptobrachium leishanense</name>
    <name type="common">Leishan spiny toad</name>
    <dbReference type="NCBI Taxonomy" id="445787"/>
    <lineage>
        <taxon>Eukaryota</taxon>
        <taxon>Metazoa</taxon>
        <taxon>Chordata</taxon>
        <taxon>Craniata</taxon>
        <taxon>Vertebrata</taxon>
        <taxon>Euteleostomi</taxon>
        <taxon>Amphibia</taxon>
        <taxon>Batrachia</taxon>
        <taxon>Anura</taxon>
        <taxon>Pelobatoidea</taxon>
        <taxon>Megophryidae</taxon>
        <taxon>Leptobrachium</taxon>
    </lineage>
</organism>
<proteinExistence type="predicted"/>
<keyword evidence="1" id="KW-0732">Signal</keyword>
<dbReference type="AlphaFoldDB" id="A0A8C5N1E5"/>
<name>A0A8C5N1E5_9ANUR</name>
<dbReference type="Proteomes" id="UP000694569">
    <property type="component" value="Unplaced"/>
</dbReference>
<keyword evidence="3" id="KW-1185">Reference proteome</keyword>
<dbReference type="OrthoDB" id="275000at2759"/>
<evidence type="ECO:0000256" key="1">
    <source>
        <dbReference type="SAM" id="SignalP"/>
    </source>
</evidence>
<feature type="chain" id="PRO_5034274406" description="Secreted protein" evidence="1">
    <location>
        <begin position="16"/>
        <end position="119"/>
    </location>
</feature>
<reference evidence="2" key="2">
    <citation type="submission" date="2025-09" db="UniProtKB">
        <authorList>
            <consortium name="Ensembl"/>
        </authorList>
    </citation>
    <scope>IDENTIFICATION</scope>
</reference>
<reference evidence="2" key="1">
    <citation type="submission" date="2025-08" db="UniProtKB">
        <authorList>
            <consortium name="Ensembl"/>
        </authorList>
    </citation>
    <scope>IDENTIFICATION</scope>
</reference>